<dbReference type="EMBL" id="KZ821234">
    <property type="protein sequence ID" value="PYH44840.1"/>
    <property type="molecule type" value="Genomic_DNA"/>
</dbReference>
<sequence length="87" mass="9597">MHDDHPPPTDKGDQPTIITFDNSGDGPLRVPGFGTIPLTYELPSDARFAHGIQEWRQAPAVTARELAVDNRHEPSDRPPGLACRCLR</sequence>
<dbReference type="OrthoDB" id="415532at2759"/>
<proteinExistence type="predicted"/>
<dbReference type="GeneID" id="37076365"/>
<dbReference type="AlphaFoldDB" id="A0A318ZLY7"/>
<feature type="region of interest" description="Disordered" evidence="1">
    <location>
        <begin position="1"/>
        <end position="28"/>
    </location>
</feature>
<organism evidence="2 3">
    <name type="scientific">Aspergillus saccharolyticus JOP 1030-1</name>
    <dbReference type="NCBI Taxonomy" id="1450539"/>
    <lineage>
        <taxon>Eukaryota</taxon>
        <taxon>Fungi</taxon>
        <taxon>Dikarya</taxon>
        <taxon>Ascomycota</taxon>
        <taxon>Pezizomycotina</taxon>
        <taxon>Eurotiomycetes</taxon>
        <taxon>Eurotiomycetidae</taxon>
        <taxon>Eurotiales</taxon>
        <taxon>Aspergillaceae</taxon>
        <taxon>Aspergillus</taxon>
        <taxon>Aspergillus subgen. Circumdati</taxon>
    </lineage>
</organism>
<name>A0A318ZLY7_9EURO</name>
<evidence type="ECO:0000256" key="1">
    <source>
        <dbReference type="SAM" id="MobiDB-lite"/>
    </source>
</evidence>
<dbReference type="RefSeq" id="XP_025430822.1">
    <property type="nucleotide sequence ID" value="XM_025575137.1"/>
</dbReference>
<gene>
    <name evidence="2" type="ORF">BP01DRAFT_357185</name>
</gene>
<evidence type="ECO:0000313" key="3">
    <source>
        <dbReference type="Proteomes" id="UP000248349"/>
    </source>
</evidence>
<accession>A0A318ZLY7</accession>
<feature type="compositionally biased region" description="Basic and acidic residues" evidence="1">
    <location>
        <begin position="1"/>
        <end position="13"/>
    </location>
</feature>
<dbReference type="Proteomes" id="UP000248349">
    <property type="component" value="Unassembled WGS sequence"/>
</dbReference>
<reference evidence="2 3" key="1">
    <citation type="submission" date="2016-12" db="EMBL/GenBank/DDBJ databases">
        <title>The genomes of Aspergillus section Nigri reveals drivers in fungal speciation.</title>
        <authorList>
            <consortium name="DOE Joint Genome Institute"/>
            <person name="Vesth T.C."/>
            <person name="Nybo J."/>
            <person name="Theobald S."/>
            <person name="Brandl J."/>
            <person name="Frisvad J.C."/>
            <person name="Nielsen K.F."/>
            <person name="Lyhne E.K."/>
            <person name="Kogle M.E."/>
            <person name="Kuo A."/>
            <person name="Riley R."/>
            <person name="Clum A."/>
            <person name="Nolan M."/>
            <person name="Lipzen A."/>
            <person name="Salamov A."/>
            <person name="Henrissat B."/>
            <person name="Wiebenga A."/>
            <person name="De Vries R.P."/>
            <person name="Grigoriev I.V."/>
            <person name="Mortensen U.H."/>
            <person name="Andersen M.R."/>
            <person name="Baker S.E."/>
        </authorList>
    </citation>
    <scope>NUCLEOTIDE SEQUENCE [LARGE SCALE GENOMIC DNA]</scope>
    <source>
        <strain evidence="2 3">JOP 1030-1</strain>
    </source>
</reference>
<evidence type="ECO:0000313" key="2">
    <source>
        <dbReference type="EMBL" id="PYH44840.1"/>
    </source>
</evidence>
<protein>
    <submittedName>
        <fullName evidence="2">Uncharacterized protein</fullName>
    </submittedName>
</protein>
<keyword evidence="3" id="KW-1185">Reference proteome</keyword>